<dbReference type="InterPro" id="IPR013120">
    <property type="entry name" value="FAR_NAD-bd"/>
</dbReference>
<dbReference type="SUPFAM" id="SSF51735">
    <property type="entry name" value="NAD(P)-binding Rossmann-fold domains"/>
    <property type="match status" value="1"/>
</dbReference>
<evidence type="ECO:0000259" key="2">
    <source>
        <dbReference type="Pfam" id="PF07993"/>
    </source>
</evidence>
<dbReference type="Proteomes" id="UP000005387">
    <property type="component" value="Unassembled WGS sequence"/>
</dbReference>
<dbReference type="EMBL" id="AEDD01000004">
    <property type="protein sequence ID" value="EFM11531.1"/>
    <property type="molecule type" value="Genomic_DNA"/>
</dbReference>
<feature type="chain" id="PRO_5003136172" evidence="1">
    <location>
        <begin position="25"/>
        <end position="376"/>
    </location>
</feature>
<protein>
    <submittedName>
        <fullName evidence="3">Male sterility domain protein</fullName>
    </submittedName>
</protein>
<dbReference type="Pfam" id="PF07993">
    <property type="entry name" value="NAD_binding_4"/>
    <property type="match status" value="1"/>
</dbReference>
<dbReference type="Gene3D" id="3.40.50.720">
    <property type="entry name" value="NAD(P)-binding Rossmann-like Domain"/>
    <property type="match status" value="1"/>
</dbReference>
<dbReference type="RefSeq" id="WP_006037987.1">
    <property type="nucleotide sequence ID" value="NZ_AEDD01000004.1"/>
</dbReference>
<organism evidence="3 4">
    <name type="scientific">Paenibacillus curdlanolyticus YK9</name>
    <dbReference type="NCBI Taxonomy" id="717606"/>
    <lineage>
        <taxon>Bacteria</taxon>
        <taxon>Bacillati</taxon>
        <taxon>Bacillota</taxon>
        <taxon>Bacilli</taxon>
        <taxon>Bacillales</taxon>
        <taxon>Paenibacillaceae</taxon>
        <taxon>Paenibacillus</taxon>
    </lineage>
</organism>
<evidence type="ECO:0000313" key="4">
    <source>
        <dbReference type="Proteomes" id="UP000005387"/>
    </source>
</evidence>
<feature type="signal peptide" evidence="1">
    <location>
        <begin position="1"/>
        <end position="24"/>
    </location>
</feature>
<accession>E0I8M6</accession>
<dbReference type="PANTHER" id="PTHR43000">
    <property type="entry name" value="DTDP-D-GLUCOSE 4,6-DEHYDRATASE-RELATED"/>
    <property type="match status" value="1"/>
</dbReference>
<reference evidence="3 4" key="1">
    <citation type="submission" date="2010-07" db="EMBL/GenBank/DDBJ databases">
        <title>The draft genome of Paenibacillus curdlanolyticus YK9.</title>
        <authorList>
            <consortium name="US DOE Joint Genome Institute (JGI-PGF)"/>
            <person name="Lucas S."/>
            <person name="Copeland A."/>
            <person name="Lapidus A."/>
            <person name="Cheng J.-F."/>
            <person name="Bruce D."/>
            <person name="Goodwin L."/>
            <person name="Pitluck S."/>
            <person name="Land M.L."/>
            <person name="Hauser L."/>
            <person name="Chang Y.-J."/>
            <person name="Jeffries C."/>
            <person name="Anderson I.J."/>
            <person name="Johnson E."/>
            <person name="Loganathan U."/>
            <person name="Mulhopadhyay B."/>
            <person name="Kyrpides N."/>
            <person name="Woyke T.J."/>
        </authorList>
    </citation>
    <scope>NUCLEOTIDE SEQUENCE [LARGE SCALE GENOMIC DNA]</scope>
    <source>
        <strain evidence="3 4">YK9</strain>
    </source>
</reference>
<proteinExistence type="predicted"/>
<dbReference type="STRING" id="717606.PaecuDRAFT_1979"/>
<feature type="domain" description="Thioester reductase (TE)" evidence="2">
    <location>
        <begin position="12"/>
        <end position="247"/>
    </location>
</feature>
<name>E0I8M6_9BACL</name>
<dbReference type="eggNOG" id="COG0451">
    <property type="taxonomic scope" value="Bacteria"/>
</dbReference>
<evidence type="ECO:0000256" key="1">
    <source>
        <dbReference type="SAM" id="SignalP"/>
    </source>
</evidence>
<dbReference type="InterPro" id="IPR036291">
    <property type="entry name" value="NAD(P)-bd_dom_sf"/>
</dbReference>
<keyword evidence="4" id="KW-1185">Reference proteome</keyword>
<gene>
    <name evidence="3" type="ORF">PaecuDRAFT_1979</name>
</gene>
<evidence type="ECO:0000313" key="3">
    <source>
        <dbReference type="EMBL" id="EFM11531.1"/>
    </source>
</evidence>
<dbReference type="OrthoDB" id="1417183at2"/>
<keyword evidence="1" id="KW-0732">Signal</keyword>
<dbReference type="AlphaFoldDB" id="E0I8M6"/>
<sequence length="376" mass="40921">MTAQTRVRTIVLTGASGFIGSALAAKLIAAEPDDHYVMLSRHDADGAKTREAIASALRQEGADPVLADAIAVVPYPETLPGGGLRKLEGLHADELWHVAAHMSYEPAELPQSIQVNAVESAALQHVFESVGRYYYISTTGVAGLGHADVDGVVPEQLLVNYEAVNPYTVSKVLAEYMLWKQSEQTGVPLTILRPGSVIGHSVTGWAGRSRYGYYSYLHVLKKFIRKSITFELDVDPHRTFPVIHIDHFTSLCDRLRSRTAAMPDQEIYHAINQNLMTAAQHFQLFEQVSGGALRIGFGPGTIGFNITYNKMNADNNRFMGVYWTYAMDRLAEQLGEDGLPPALSGQSLTAVFQGYLNEGAQAAEAAAAREAQGADV</sequence>